<dbReference type="Pfam" id="PF00078">
    <property type="entry name" value="RVT_1"/>
    <property type="match status" value="1"/>
</dbReference>
<dbReference type="Proteomes" id="UP000001060">
    <property type="component" value="Chromosome"/>
</dbReference>
<protein>
    <submittedName>
        <fullName evidence="3">Putative reverse transcriptase (RNA-directed DNA polymerase)</fullName>
    </submittedName>
</protein>
<dbReference type="InterPro" id="IPR043502">
    <property type="entry name" value="DNA/RNA_pol_sf"/>
</dbReference>
<dbReference type="CDD" id="cd01651">
    <property type="entry name" value="RT_G2_intron"/>
    <property type="match status" value="1"/>
</dbReference>
<keyword evidence="3" id="KW-0695">RNA-directed DNA polymerase</keyword>
<dbReference type="EMBL" id="FN650140">
    <property type="protein sequence ID" value="CBJ12251.1"/>
    <property type="molecule type" value="Genomic_DNA"/>
</dbReference>
<dbReference type="AlphaFoldDB" id="D3HRD1"/>
<evidence type="ECO:0000313" key="4">
    <source>
        <dbReference type="EMBL" id="CBJ12251.1"/>
    </source>
</evidence>
<dbReference type="GO" id="GO:0003964">
    <property type="term" value="F:RNA-directed DNA polymerase activity"/>
    <property type="evidence" value="ECO:0007669"/>
    <property type="project" value="UniProtKB-KW"/>
</dbReference>
<accession>D3HRD1</accession>
<gene>
    <name evidence="3" type="ordered locus">LLO_1103</name>
    <name evidence="4" type="ordered locus">LLO_1873</name>
</gene>
<dbReference type="KEGG" id="llo:LLO_1873"/>
<dbReference type="PANTHER" id="PTHR34047">
    <property type="entry name" value="NUCLEAR INTRON MATURASE 1, MITOCHONDRIAL-RELATED"/>
    <property type="match status" value="1"/>
</dbReference>
<dbReference type="PANTHER" id="PTHR34047:SF8">
    <property type="entry name" value="PROTEIN YKFC"/>
    <property type="match status" value="1"/>
</dbReference>
<dbReference type="HOGENOM" id="CLU_013584_6_0_6"/>
<reference evidence="3 5" key="1">
    <citation type="journal article" date="2010" name="PLoS Genet.">
        <title>Analysis of the Legionella longbeachae genome and transcriptome uncovers unique strategies to cause Legionnaires' disease.</title>
        <authorList>
            <person name="Cazalet C."/>
            <person name="Gomez-Valero L."/>
            <person name="Rusniok C."/>
            <person name="Lomma M."/>
            <person name="Dervins-Ravault D."/>
            <person name="Newton H."/>
            <person name="Sansom F."/>
            <person name="Jarraud S."/>
            <person name="Zidane N."/>
            <person name="Ma L."/>
            <person name="Bouchier C."/>
            <person name="Etienne J."/>
            <person name="Hartland E."/>
            <person name="Buchrieser C."/>
        </authorList>
    </citation>
    <scope>NUCLEOTIDE SEQUENCE [LARGE SCALE GENOMIC DNA]</scope>
    <source>
        <strain evidence="3 5">NSW150</strain>
    </source>
</reference>
<dbReference type="InterPro" id="IPR051083">
    <property type="entry name" value="GrpII_Intron_Splice-Mob/Def"/>
</dbReference>
<dbReference type="eggNOG" id="COG3344">
    <property type="taxonomic scope" value="Bacteria"/>
</dbReference>
<evidence type="ECO:0000256" key="1">
    <source>
        <dbReference type="ARBA" id="ARBA00034120"/>
    </source>
</evidence>
<dbReference type="InterPro" id="IPR030931">
    <property type="entry name" value="Group_II_RT_mat"/>
</dbReference>
<dbReference type="InterPro" id="IPR000477">
    <property type="entry name" value="RT_dom"/>
</dbReference>
<proteinExistence type="inferred from homology"/>
<keyword evidence="5" id="KW-1185">Reference proteome</keyword>
<feature type="domain" description="Reverse transcriptase" evidence="2">
    <location>
        <begin position="80"/>
        <end position="329"/>
    </location>
</feature>
<comment type="similarity">
    <text evidence="1">Belongs to the bacterial reverse transcriptase family.</text>
</comment>
<name>D3HRD1_LEGLN</name>
<evidence type="ECO:0000313" key="3">
    <source>
        <dbReference type="EMBL" id="CBJ11458.1"/>
    </source>
</evidence>
<sequence length="448" mass="51665">METEMTVPTADGQQKTTKLECISKRARLQKDTVFNNIGHALDTELLRECYQELDGSKAIGIDGVTKEVYGKKLEDNLQDLLARIRRHAYTPQASRLVEIPKEDGSTRPLAISCFEDKIVQMAVTKLLTAIYEPLFLPCSYGYREGKNGHEALRALMKYSNEFRKGATLEIDLRKYFNTIPHGKLLEILEKKITDRRFLKLIRKLIRSPVVANGKAELNELGCPQGSIISPILSNIYLHSVVDSWFDEISKSHLIGKTAMVRFADDMVFLFQRSEDAEKFYKVLPKRLEKYGLQLHVDKSSLLKSGSKEAEEADTRGERLQTYKFLGFTCYWGKSLDGKSWRLKFKSRSDRFTAKLRGLREYLKKSLNQDTKTTILSVKRVVVGWINYHAISDNQRRVNSFIYESRRAIFKWINRKGGKRKTNWATFSKLLEETKYPQSFKTTSMFTAC</sequence>
<dbReference type="SUPFAM" id="SSF56672">
    <property type="entry name" value="DNA/RNA polymerases"/>
    <property type="match status" value="1"/>
</dbReference>
<organism evidence="3 5">
    <name type="scientific">Legionella longbeachae serogroup 1 (strain NSW150)</name>
    <dbReference type="NCBI Taxonomy" id="661367"/>
    <lineage>
        <taxon>Bacteria</taxon>
        <taxon>Pseudomonadati</taxon>
        <taxon>Pseudomonadota</taxon>
        <taxon>Gammaproteobacteria</taxon>
        <taxon>Legionellales</taxon>
        <taxon>Legionellaceae</taxon>
        <taxon>Legionella</taxon>
    </lineage>
</organism>
<evidence type="ECO:0000313" key="5">
    <source>
        <dbReference type="Proteomes" id="UP000001060"/>
    </source>
</evidence>
<dbReference type="KEGG" id="llo:LLO_1103"/>
<evidence type="ECO:0000259" key="2">
    <source>
        <dbReference type="PROSITE" id="PS50878"/>
    </source>
</evidence>
<dbReference type="EMBL" id="FN650140">
    <property type="protein sequence ID" value="CBJ11458.1"/>
    <property type="molecule type" value="Genomic_DNA"/>
</dbReference>
<keyword evidence="3" id="KW-0808">Transferase</keyword>
<dbReference type="PROSITE" id="PS50878">
    <property type="entry name" value="RT_POL"/>
    <property type="match status" value="1"/>
</dbReference>
<dbReference type="STRING" id="661367.LLO_1103"/>
<keyword evidence="3" id="KW-0548">Nucleotidyltransferase</keyword>
<dbReference type="NCBIfam" id="TIGR04416">
    <property type="entry name" value="group_II_RT_mat"/>
    <property type="match status" value="1"/>
</dbReference>